<reference evidence="1" key="2">
    <citation type="submission" date="2022-01" db="EMBL/GenBank/DDBJ databases">
        <authorList>
            <person name="Yamashiro T."/>
            <person name="Shiraishi A."/>
            <person name="Satake H."/>
            <person name="Nakayama K."/>
        </authorList>
    </citation>
    <scope>NUCLEOTIDE SEQUENCE</scope>
</reference>
<gene>
    <name evidence="1" type="ORF">Tco_1029003</name>
</gene>
<accession>A0ABQ5G3Y9</accession>
<reference evidence="1" key="1">
    <citation type="journal article" date="2022" name="Int. J. Mol. Sci.">
        <title>Draft Genome of Tanacetum Coccineum: Genomic Comparison of Closely Related Tanacetum-Family Plants.</title>
        <authorList>
            <person name="Yamashiro T."/>
            <person name="Shiraishi A."/>
            <person name="Nakayama K."/>
            <person name="Satake H."/>
        </authorList>
    </citation>
    <scope>NUCLEOTIDE SEQUENCE</scope>
</reference>
<dbReference type="EMBL" id="BQNB010018014">
    <property type="protein sequence ID" value="GJT69717.1"/>
    <property type="molecule type" value="Genomic_DNA"/>
</dbReference>
<comment type="caution">
    <text evidence="1">The sequence shown here is derived from an EMBL/GenBank/DDBJ whole genome shotgun (WGS) entry which is preliminary data.</text>
</comment>
<keyword evidence="2" id="KW-1185">Reference proteome</keyword>
<sequence>MATLWNLQFPTCKCGISIGEANCLDRTFSIPCTLFSLIVAIQNVVGKRSYDAFYWIDPELNNGWYKNQMIELYLALNPDERYEYMEQIRAQDRFEMLEAEYEVYQTEMELKLVEAEKSKSF</sequence>
<evidence type="ECO:0000313" key="1">
    <source>
        <dbReference type="EMBL" id="GJT69717.1"/>
    </source>
</evidence>
<proteinExistence type="predicted"/>
<organism evidence="1 2">
    <name type="scientific">Tanacetum coccineum</name>
    <dbReference type="NCBI Taxonomy" id="301880"/>
    <lineage>
        <taxon>Eukaryota</taxon>
        <taxon>Viridiplantae</taxon>
        <taxon>Streptophyta</taxon>
        <taxon>Embryophyta</taxon>
        <taxon>Tracheophyta</taxon>
        <taxon>Spermatophyta</taxon>
        <taxon>Magnoliopsida</taxon>
        <taxon>eudicotyledons</taxon>
        <taxon>Gunneridae</taxon>
        <taxon>Pentapetalae</taxon>
        <taxon>asterids</taxon>
        <taxon>campanulids</taxon>
        <taxon>Asterales</taxon>
        <taxon>Asteraceae</taxon>
        <taxon>Asteroideae</taxon>
        <taxon>Anthemideae</taxon>
        <taxon>Anthemidinae</taxon>
        <taxon>Tanacetum</taxon>
    </lineage>
</organism>
<name>A0ABQ5G3Y9_9ASTR</name>
<dbReference type="Proteomes" id="UP001151760">
    <property type="component" value="Unassembled WGS sequence"/>
</dbReference>
<evidence type="ECO:0000313" key="2">
    <source>
        <dbReference type="Proteomes" id="UP001151760"/>
    </source>
</evidence>
<protein>
    <submittedName>
        <fullName evidence="1">Uncharacterized protein</fullName>
    </submittedName>
</protein>